<feature type="signal peptide" evidence="1">
    <location>
        <begin position="1"/>
        <end position="22"/>
    </location>
</feature>
<sequence length="251" mass="28817">MKHMLKYFSSLCLLLMVTLAQAQEKPAVKPNSEASTQEEIQDSIQVKKDRYGLRVGVDLFKLTRGFYDKNYKGIELTGDFRWNKKYFLAAELGNENKTTEDDRLTTNSKGSYLKAGFDYNMYENWLDMENIISVGLRYGFSSFSEELNSYKIYNAHPYWGELPAIPASEKFNGLSASWLEVVTGMKAKMFNNVFVGFSVQLKTLITNKKPDGFDNLYIPGFNRTYNGSFGIGFNYSVTYFIPLYKKKVISK</sequence>
<proteinExistence type="predicted"/>
<organism evidence="2 3">
    <name type="scientific">Flavobacterium keumense</name>
    <dbReference type="NCBI Taxonomy" id="1306518"/>
    <lineage>
        <taxon>Bacteria</taxon>
        <taxon>Pseudomonadati</taxon>
        <taxon>Bacteroidota</taxon>
        <taxon>Flavobacteriia</taxon>
        <taxon>Flavobacteriales</taxon>
        <taxon>Flavobacteriaceae</taxon>
        <taxon>Flavobacterium</taxon>
    </lineage>
</organism>
<reference evidence="2 3" key="1">
    <citation type="submission" date="2022-02" db="EMBL/GenBank/DDBJ databases">
        <authorList>
            <person name="Cha I.-T."/>
            <person name="Lee K.-E."/>
            <person name="Park S.-J."/>
        </authorList>
    </citation>
    <scope>NUCLEOTIDE SEQUENCE [LARGE SCALE GENOMIC DNA]</scope>
    <source>
        <strain evidence="2 3">K3R-10</strain>
    </source>
</reference>
<dbReference type="Pfam" id="PF19515">
    <property type="entry name" value="DUF6048"/>
    <property type="match status" value="1"/>
</dbReference>
<evidence type="ECO:0000313" key="2">
    <source>
        <dbReference type="EMBL" id="WGK93709.1"/>
    </source>
</evidence>
<keyword evidence="3" id="KW-1185">Reference proteome</keyword>
<name>A0ABY8N2U8_9FLAO</name>
<dbReference type="EMBL" id="CP092332">
    <property type="protein sequence ID" value="WGK93709.1"/>
    <property type="molecule type" value="Genomic_DNA"/>
</dbReference>
<protein>
    <submittedName>
        <fullName evidence="2">DUF6048 family protein</fullName>
    </submittedName>
</protein>
<reference evidence="2 3" key="2">
    <citation type="submission" date="2023-06" db="EMBL/GenBank/DDBJ databases">
        <title>Complete Genome Sequence of Flavobacterium keumense K3R-10.</title>
        <authorList>
            <person name="Jeong H."/>
            <person name="Jhang S.Y."/>
            <person name="Kim J.N."/>
        </authorList>
    </citation>
    <scope>NUCLEOTIDE SEQUENCE [LARGE SCALE GENOMIC DNA]</scope>
    <source>
        <strain evidence="2 3">K3R-10</strain>
    </source>
</reference>
<dbReference type="Proteomes" id="UP001232117">
    <property type="component" value="Chromosome"/>
</dbReference>
<evidence type="ECO:0000313" key="3">
    <source>
        <dbReference type="Proteomes" id="UP001232117"/>
    </source>
</evidence>
<accession>A0ABY8N2U8</accession>
<feature type="chain" id="PRO_5045072495" evidence="1">
    <location>
        <begin position="23"/>
        <end position="251"/>
    </location>
</feature>
<keyword evidence="1" id="KW-0732">Signal</keyword>
<dbReference type="RefSeq" id="WP_264533563.1">
    <property type="nucleotide sequence ID" value="NZ_CP092332.1"/>
</dbReference>
<dbReference type="InterPro" id="IPR046111">
    <property type="entry name" value="DUF6048"/>
</dbReference>
<gene>
    <name evidence="2" type="ORF">MG292_06300</name>
</gene>
<evidence type="ECO:0000256" key="1">
    <source>
        <dbReference type="SAM" id="SignalP"/>
    </source>
</evidence>